<keyword evidence="8" id="KW-0238">DNA-binding</keyword>
<dbReference type="GO" id="GO:0008270">
    <property type="term" value="F:zinc ion binding"/>
    <property type="evidence" value="ECO:0007669"/>
    <property type="project" value="UniProtKB-KW"/>
</dbReference>
<keyword evidence="6" id="KW-0862">Zinc</keyword>
<feature type="domain" description="C2H2-type" evidence="14">
    <location>
        <begin position="670"/>
        <end position="697"/>
    </location>
</feature>
<dbReference type="FunFam" id="3.30.160.60:FF:002780">
    <property type="entry name" value="Protein CBR-EOR-1"/>
    <property type="match status" value="1"/>
</dbReference>
<feature type="compositionally biased region" description="Basic residues" evidence="12">
    <location>
        <begin position="471"/>
        <end position="483"/>
    </location>
</feature>
<dbReference type="FunFam" id="3.30.160.60:FF:000446">
    <property type="entry name" value="Zinc finger protein"/>
    <property type="match status" value="1"/>
</dbReference>
<feature type="region of interest" description="Disordered" evidence="12">
    <location>
        <begin position="774"/>
        <end position="816"/>
    </location>
</feature>
<keyword evidence="9" id="KW-0804">Transcription</keyword>
<dbReference type="PROSITE" id="PS50157">
    <property type="entry name" value="ZINC_FINGER_C2H2_2"/>
    <property type="match status" value="7"/>
</dbReference>
<evidence type="ECO:0000256" key="6">
    <source>
        <dbReference type="ARBA" id="ARBA00022833"/>
    </source>
</evidence>
<dbReference type="InterPro" id="IPR011705">
    <property type="entry name" value="BACK"/>
</dbReference>
<evidence type="ECO:0000256" key="10">
    <source>
        <dbReference type="ARBA" id="ARBA00023242"/>
    </source>
</evidence>
<evidence type="ECO:0000256" key="12">
    <source>
        <dbReference type="SAM" id="MobiDB-lite"/>
    </source>
</evidence>
<name>A0A8X6Q6S5_NEPPI</name>
<protein>
    <submittedName>
        <fullName evidence="15">Kelch-like protein 11</fullName>
    </submittedName>
</protein>
<evidence type="ECO:0000256" key="9">
    <source>
        <dbReference type="ARBA" id="ARBA00023163"/>
    </source>
</evidence>
<feature type="compositionally biased region" description="Low complexity" evidence="12">
    <location>
        <begin position="450"/>
        <end position="464"/>
    </location>
</feature>
<dbReference type="GO" id="GO:0000981">
    <property type="term" value="F:DNA-binding transcription factor activity, RNA polymerase II-specific"/>
    <property type="evidence" value="ECO:0007669"/>
    <property type="project" value="TreeGrafter"/>
</dbReference>
<dbReference type="InterPro" id="IPR000210">
    <property type="entry name" value="BTB/POZ_dom"/>
</dbReference>
<feature type="compositionally biased region" description="Polar residues" evidence="12">
    <location>
        <begin position="409"/>
        <end position="420"/>
    </location>
</feature>
<feature type="domain" description="C2H2-type" evidence="14">
    <location>
        <begin position="642"/>
        <end position="669"/>
    </location>
</feature>
<dbReference type="SMART" id="SM00875">
    <property type="entry name" value="BACK"/>
    <property type="match status" value="1"/>
</dbReference>
<feature type="domain" description="C2H2-type" evidence="14">
    <location>
        <begin position="755"/>
        <end position="782"/>
    </location>
</feature>
<comment type="similarity">
    <text evidence="2">Belongs to the krueppel C2H2-type zinc-finger protein family.</text>
</comment>
<dbReference type="InterPro" id="IPR036236">
    <property type="entry name" value="Znf_C2H2_sf"/>
</dbReference>
<dbReference type="PANTHER" id="PTHR46105">
    <property type="entry name" value="AGAP004733-PA"/>
    <property type="match status" value="1"/>
</dbReference>
<evidence type="ECO:0000256" key="11">
    <source>
        <dbReference type="PROSITE-ProRule" id="PRU00042"/>
    </source>
</evidence>
<evidence type="ECO:0000256" key="4">
    <source>
        <dbReference type="ARBA" id="ARBA00022737"/>
    </source>
</evidence>
<dbReference type="GO" id="GO:0005634">
    <property type="term" value="C:nucleus"/>
    <property type="evidence" value="ECO:0007669"/>
    <property type="project" value="UniProtKB-SubCell"/>
</dbReference>
<feature type="region of interest" description="Disordered" evidence="12">
    <location>
        <begin position="325"/>
        <end position="526"/>
    </location>
</feature>
<evidence type="ECO:0000259" key="14">
    <source>
        <dbReference type="PROSITE" id="PS50157"/>
    </source>
</evidence>
<keyword evidence="7" id="KW-0805">Transcription regulation</keyword>
<keyword evidence="10" id="KW-0539">Nucleus</keyword>
<dbReference type="SUPFAM" id="SSF54695">
    <property type="entry name" value="POZ domain"/>
    <property type="match status" value="1"/>
</dbReference>
<dbReference type="GO" id="GO:0000978">
    <property type="term" value="F:RNA polymerase II cis-regulatory region sequence-specific DNA binding"/>
    <property type="evidence" value="ECO:0007669"/>
    <property type="project" value="TreeGrafter"/>
</dbReference>
<dbReference type="AlphaFoldDB" id="A0A8X6Q6S5"/>
<dbReference type="GO" id="GO:0003682">
    <property type="term" value="F:chromatin binding"/>
    <property type="evidence" value="ECO:0007669"/>
    <property type="project" value="UniProtKB-ARBA"/>
</dbReference>
<dbReference type="InterPro" id="IPR013087">
    <property type="entry name" value="Znf_C2H2_type"/>
</dbReference>
<dbReference type="FunFam" id="3.30.160.60:FF:000690">
    <property type="entry name" value="Zinc finger protein 354C"/>
    <property type="match status" value="1"/>
</dbReference>
<dbReference type="PANTHER" id="PTHR46105:SF5">
    <property type="entry name" value="ZINC FINGER AND BTB DOMAIN-CONTAINING PROTEIN 44 ISOFORM X1"/>
    <property type="match status" value="1"/>
</dbReference>
<dbReference type="InterPro" id="IPR011333">
    <property type="entry name" value="SKP1/BTB/POZ_sf"/>
</dbReference>
<keyword evidence="4" id="KW-0677">Repeat</keyword>
<comment type="caution">
    <text evidence="15">The sequence shown here is derived from an EMBL/GenBank/DDBJ whole genome shotgun (WGS) entry which is preliminary data.</text>
</comment>
<feature type="region of interest" description="Disordered" evidence="12">
    <location>
        <begin position="882"/>
        <end position="911"/>
    </location>
</feature>
<feature type="domain" description="C2H2-type" evidence="14">
    <location>
        <begin position="614"/>
        <end position="641"/>
    </location>
</feature>
<accession>A0A8X6Q6S5</accession>
<evidence type="ECO:0000256" key="2">
    <source>
        <dbReference type="ARBA" id="ARBA00006991"/>
    </source>
</evidence>
<evidence type="ECO:0000256" key="7">
    <source>
        <dbReference type="ARBA" id="ARBA00023015"/>
    </source>
</evidence>
<feature type="compositionally biased region" description="Low complexity" evidence="12">
    <location>
        <begin position="504"/>
        <end position="515"/>
    </location>
</feature>
<organism evidence="15 16">
    <name type="scientific">Nephila pilipes</name>
    <name type="common">Giant wood spider</name>
    <name type="synonym">Nephila maculata</name>
    <dbReference type="NCBI Taxonomy" id="299642"/>
    <lineage>
        <taxon>Eukaryota</taxon>
        <taxon>Metazoa</taxon>
        <taxon>Ecdysozoa</taxon>
        <taxon>Arthropoda</taxon>
        <taxon>Chelicerata</taxon>
        <taxon>Arachnida</taxon>
        <taxon>Araneae</taxon>
        <taxon>Araneomorphae</taxon>
        <taxon>Entelegynae</taxon>
        <taxon>Araneoidea</taxon>
        <taxon>Nephilidae</taxon>
        <taxon>Nephila</taxon>
    </lineage>
</organism>
<dbReference type="Gene3D" id="1.25.40.420">
    <property type="match status" value="1"/>
</dbReference>
<evidence type="ECO:0000313" key="15">
    <source>
        <dbReference type="EMBL" id="GFU09592.1"/>
    </source>
</evidence>
<sequence>MAVSTLLPASAMNFTENQQACIVLEKLWSQREAGRFCDVVLHVQGQKFQAHRNVLAACSPYFDSVLKTHKVIKEQLTVTCQNLDAFQLLLNYMYTGAVVIDKNNVSELLRLANHFLVIKLKNYCAEFLDRYLDPSNCLSVKEMAEKYNLPVLQKNASAFIHNHIVEVFDQSEILEFPFSKLETFFKEKQCLIPQHILLSFICKWVDHDAGKRESDLRTLLTFINWNSIERPYLDDHLKTCNLFRKNPKCMYLLLTCLEENKIDLLEFQSVYESLKCQYGPGGSNVDNDSFMNIAISAAIHGLQKYPTPNNSEENTPITVAPLEKDQVKEKASAPPPEEPAKLSSDNEETSNSSFDNAAPDCSIDIDYDDDSQSSEDEKEKSLATPATTNNRRKIFPQKLKFKTPPRKITMTTRRSTQIQKTVPPIKITRKTTGSISAKTAPVKNSRKIPKQNSKPSKTNSTSKQVQMVSNRGKKVVTKPTKKRYVSETDSDDDDDDDDDDDEGSSSATDSSVEESVNGHSNKSKWKDGVKCPNCSYIAHSSVRLEQHVSRIHAKDVTYKCKVCDFTCKWNREYYLHMKTHFQGPPFRCETCEYTCDRIQFLLSHRMRHTDERPFKCDECSHRCRTKANLDCHMRCHTGEKPYQCEHCERRFAIKASLDQHLASHREDRPFLCDTCGFSTKYQSHLFSHKRIHTGDVFRCHFPNCKYSTPKKSQLGSHHRTHTAVRSHICSICGRAFIEKSHLVRHERIHLNEKPFKCEHCDYCSSRRDKLKEHFRKHHGENATAKGPYRPRKQRRQGYDVSVYSPPNNKGTPAEAENQLPPQHIELQTAVSAIGTNNPPQTPVVYSFESSHQETLHSHAAVALQQLGAAAAHNYQVAFMEQRHHQPHHHHHHHHQHTHQHPHAHPHVGPTPPSAVPAMMTDQNRVNVVAVSSHDGTNVVGQPSEFSPFMSFM</sequence>
<dbReference type="Gene3D" id="3.30.160.60">
    <property type="entry name" value="Classic Zinc Finger"/>
    <property type="match status" value="6"/>
</dbReference>
<evidence type="ECO:0000256" key="8">
    <source>
        <dbReference type="ARBA" id="ARBA00023125"/>
    </source>
</evidence>
<comment type="subcellular location">
    <subcellularLocation>
        <location evidence="1">Nucleus</location>
    </subcellularLocation>
</comment>
<dbReference type="Proteomes" id="UP000887013">
    <property type="component" value="Unassembled WGS sequence"/>
</dbReference>
<feature type="domain" description="C2H2-type" evidence="14">
    <location>
        <begin position="697"/>
        <end position="726"/>
    </location>
</feature>
<dbReference type="Gene3D" id="3.30.710.10">
    <property type="entry name" value="Potassium Channel Kv1.1, Chain A"/>
    <property type="match status" value="1"/>
</dbReference>
<dbReference type="SUPFAM" id="SSF57667">
    <property type="entry name" value="beta-beta-alpha zinc fingers"/>
    <property type="match status" value="5"/>
</dbReference>
<feature type="compositionally biased region" description="Acidic residues" evidence="12">
    <location>
        <begin position="363"/>
        <end position="374"/>
    </location>
</feature>
<evidence type="ECO:0000313" key="16">
    <source>
        <dbReference type="Proteomes" id="UP000887013"/>
    </source>
</evidence>
<evidence type="ECO:0000259" key="13">
    <source>
        <dbReference type="PROSITE" id="PS50097"/>
    </source>
</evidence>
<dbReference type="FunFam" id="3.30.160.60:FF:001370">
    <property type="entry name" value="Zinc finger protein"/>
    <property type="match status" value="1"/>
</dbReference>
<reference evidence="15" key="1">
    <citation type="submission" date="2020-08" db="EMBL/GenBank/DDBJ databases">
        <title>Multicomponent nature underlies the extraordinary mechanical properties of spider dragline silk.</title>
        <authorList>
            <person name="Kono N."/>
            <person name="Nakamura H."/>
            <person name="Mori M."/>
            <person name="Yoshida Y."/>
            <person name="Ohtoshi R."/>
            <person name="Malay A.D."/>
            <person name="Moran D.A.P."/>
            <person name="Tomita M."/>
            <person name="Numata K."/>
            <person name="Arakawa K."/>
        </authorList>
    </citation>
    <scope>NUCLEOTIDE SEQUENCE</scope>
</reference>
<dbReference type="OrthoDB" id="9978265at2759"/>
<dbReference type="EMBL" id="BMAW01078100">
    <property type="protein sequence ID" value="GFU09592.1"/>
    <property type="molecule type" value="Genomic_DNA"/>
</dbReference>
<dbReference type="Pfam" id="PF00651">
    <property type="entry name" value="BTB"/>
    <property type="match status" value="1"/>
</dbReference>
<feature type="compositionally biased region" description="Basic residues" evidence="12">
    <location>
        <begin position="390"/>
        <end position="405"/>
    </location>
</feature>
<proteinExistence type="inferred from homology"/>
<dbReference type="PROSITE" id="PS50097">
    <property type="entry name" value="BTB"/>
    <property type="match status" value="1"/>
</dbReference>
<feature type="compositionally biased region" description="Basic residues" evidence="12">
    <location>
        <begin position="884"/>
        <end position="905"/>
    </location>
</feature>
<keyword evidence="16" id="KW-1185">Reference proteome</keyword>
<feature type="compositionally biased region" description="Acidic residues" evidence="12">
    <location>
        <begin position="488"/>
        <end position="503"/>
    </location>
</feature>
<dbReference type="InterPro" id="IPR050457">
    <property type="entry name" value="ZnFinger_BTB_dom_contain"/>
</dbReference>
<feature type="domain" description="BTB" evidence="13">
    <location>
        <begin position="37"/>
        <end position="102"/>
    </location>
</feature>
<evidence type="ECO:0000256" key="3">
    <source>
        <dbReference type="ARBA" id="ARBA00022723"/>
    </source>
</evidence>
<keyword evidence="5 11" id="KW-0863">Zinc-finger</keyword>
<dbReference type="SMART" id="SM00355">
    <property type="entry name" value="ZnF_C2H2"/>
    <property type="match status" value="9"/>
</dbReference>
<feature type="domain" description="C2H2-type" evidence="14">
    <location>
        <begin position="586"/>
        <end position="613"/>
    </location>
</feature>
<dbReference type="SMART" id="SM00225">
    <property type="entry name" value="BTB"/>
    <property type="match status" value="1"/>
</dbReference>
<evidence type="ECO:0000256" key="1">
    <source>
        <dbReference type="ARBA" id="ARBA00004123"/>
    </source>
</evidence>
<evidence type="ECO:0000256" key="5">
    <source>
        <dbReference type="ARBA" id="ARBA00022771"/>
    </source>
</evidence>
<keyword evidence="3" id="KW-0479">Metal-binding</keyword>
<dbReference type="Pfam" id="PF07707">
    <property type="entry name" value="BACK"/>
    <property type="match status" value="1"/>
</dbReference>
<dbReference type="PROSITE" id="PS00028">
    <property type="entry name" value="ZINC_FINGER_C2H2_1"/>
    <property type="match status" value="5"/>
</dbReference>
<gene>
    <name evidence="15" type="primary">Klhl11</name>
    <name evidence="15" type="ORF">NPIL_402661</name>
</gene>
<feature type="domain" description="C2H2-type" evidence="14">
    <location>
        <begin position="727"/>
        <end position="754"/>
    </location>
</feature>